<dbReference type="AlphaFoldDB" id="A0A822ZNN6"/>
<protein>
    <submittedName>
        <fullName evidence="1">Uncharacterized protein</fullName>
    </submittedName>
</protein>
<dbReference type="EMBL" id="DUZY01000007">
    <property type="protein sequence ID" value="DAD44979.1"/>
    <property type="molecule type" value="Genomic_DNA"/>
</dbReference>
<name>A0A822ZNN6_NELNU</name>
<accession>A0A822ZNN6</accession>
<sequence length="96" mass="11206">MSAPDFILKEMRHWVMGWVVPIWNTICNDYSCLCDCSICLLTFLVCFLVYKQQARSKKFFCFLSSTSQHYSQSIIPIVPPYCPLMREALLISLQLM</sequence>
<evidence type="ECO:0000313" key="1">
    <source>
        <dbReference type="EMBL" id="DAD44979.1"/>
    </source>
</evidence>
<dbReference type="Proteomes" id="UP000607653">
    <property type="component" value="Unassembled WGS sequence"/>
</dbReference>
<organism evidence="1 2">
    <name type="scientific">Nelumbo nucifera</name>
    <name type="common">Sacred lotus</name>
    <dbReference type="NCBI Taxonomy" id="4432"/>
    <lineage>
        <taxon>Eukaryota</taxon>
        <taxon>Viridiplantae</taxon>
        <taxon>Streptophyta</taxon>
        <taxon>Embryophyta</taxon>
        <taxon>Tracheophyta</taxon>
        <taxon>Spermatophyta</taxon>
        <taxon>Magnoliopsida</taxon>
        <taxon>Proteales</taxon>
        <taxon>Nelumbonaceae</taxon>
        <taxon>Nelumbo</taxon>
    </lineage>
</organism>
<proteinExistence type="predicted"/>
<gene>
    <name evidence="1" type="ORF">HUJ06_003209</name>
</gene>
<reference evidence="1 2" key="1">
    <citation type="journal article" date="2020" name="Mol. Biol. Evol.">
        <title>Distinct Expression and Methylation Patterns for Genes with Different Fates following a Single Whole-Genome Duplication in Flowering Plants.</title>
        <authorList>
            <person name="Shi T."/>
            <person name="Rahmani R.S."/>
            <person name="Gugger P.F."/>
            <person name="Wang M."/>
            <person name="Li H."/>
            <person name="Zhang Y."/>
            <person name="Li Z."/>
            <person name="Wang Q."/>
            <person name="Van de Peer Y."/>
            <person name="Marchal K."/>
            <person name="Chen J."/>
        </authorList>
    </citation>
    <scope>NUCLEOTIDE SEQUENCE [LARGE SCALE GENOMIC DNA]</scope>
    <source>
        <tissue evidence="1">Leaf</tissue>
    </source>
</reference>
<keyword evidence="2" id="KW-1185">Reference proteome</keyword>
<comment type="caution">
    <text evidence="1">The sequence shown here is derived from an EMBL/GenBank/DDBJ whole genome shotgun (WGS) entry which is preliminary data.</text>
</comment>
<evidence type="ECO:0000313" key="2">
    <source>
        <dbReference type="Proteomes" id="UP000607653"/>
    </source>
</evidence>